<dbReference type="InterPro" id="IPR013149">
    <property type="entry name" value="ADH-like_C"/>
</dbReference>
<dbReference type="Gene3D" id="3.40.50.720">
    <property type="entry name" value="NAD(P)-binding Rossmann-like Domain"/>
    <property type="match status" value="1"/>
</dbReference>
<dbReference type="InterPro" id="IPR020843">
    <property type="entry name" value="ER"/>
</dbReference>
<accession>A0A7S4M4R5</accession>
<proteinExistence type="inferred from homology"/>
<keyword evidence="2" id="KW-0521">NADP</keyword>
<dbReference type="Pfam" id="PF08240">
    <property type="entry name" value="ADH_N"/>
    <property type="match status" value="1"/>
</dbReference>
<dbReference type="CDD" id="cd05286">
    <property type="entry name" value="QOR2"/>
    <property type="match status" value="1"/>
</dbReference>
<dbReference type="InterPro" id="IPR011032">
    <property type="entry name" value="GroES-like_sf"/>
</dbReference>
<dbReference type="PANTHER" id="PTHR48106">
    <property type="entry name" value="QUINONE OXIDOREDUCTASE PIG3-RELATED"/>
    <property type="match status" value="1"/>
</dbReference>
<comment type="similarity">
    <text evidence="1">Belongs to the FAH family.</text>
</comment>
<dbReference type="InterPro" id="IPR013154">
    <property type="entry name" value="ADH-like_N"/>
</dbReference>
<reference evidence="5" key="1">
    <citation type="submission" date="2021-01" db="EMBL/GenBank/DDBJ databases">
        <authorList>
            <person name="Corre E."/>
            <person name="Pelletier E."/>
            <person name="Niang G."/>
            <person name="Scheremetjew M."/>
            <person name="Finn R."/>
            <person name="Kale V."/>
            <person name="Holt S."/>
            <person name="Cochrane G."/>
            <person name="Meng A."/>
            <person name="Brown T."/>
            <person name="Cohen L."/>
        </authorList>
    </citation>
    <scope>NUCLEOTIDE SEQUENCE</scope>
    <source>
        <strain evidence="5">Isolate 1302-5</strain>
    </source>
</reference>
<dbReference type="Pfam" id="PF01557">
    <property type="entry name" value="FAA_hydrolase"/>
    <property type="match status" value="1"/>
</dbReference>
<dbReference type="GO" id="GO:0005829">
    <property type="term" value="C:cytosol"/>
    <property type="evidence" value="ECO:0007669"/>
    <property type="project" value="TreeGrafter"/>
</dbReference>
<dbReference type="SUPFAM" id="SSF50129">
    <property type="entry name" value="GroES-like"/>
    <property type="match status" value="1"/>
</dbReference>
<keyword evidence="3" id="KW-0560">Oxidoreductase</keyword>
<dbReference type="PANTHER" id="PTHR48106:SF13">
    <property type="entry name" value="QUINONE OXIDOREDUCTASE-RELATED"/>
    <property type="match status" value="1"/>
</dbReference>
<dbReference type="InterPro" id="IPR047618">
    <property type="entry name" value="QOR-like"/>
</dbReference>
<name>A0A7S4M4R5_9STRA</name>
<evidence type="ECO:0000256" key="3">
    <source>
        <dbReference type="ARBA" id="ARBA00023002"/>
    </source>
</evidence>
<evidence type="ECO:0000313" key="5">
    <source>
        <dbReference type="EMBL" id="CAE2200164.1"/>
    </source>
</evidence>
<dbReference type="Gene3D" id="3.90.180.10">
    <property type="entry name" value="Medium-chain alcohol dehydrogenases, catalytic domain"/>
    <property type="match status" value="1"/>
</dbReference>
<dbReference type="InterPro" id="IPR011234">
    <property type="entry name" value="Fumarylacetoacetase-like_C"/>
</dbReference>
<gene>
    <name evidence="5" type="ORF">OAUR00152_LOCUS362</name>
</gene>
<dbReference type="GO" id="GO:0003960">
    <property type="term" value="F:quinone reductase (NADPH) activity"/>
    <property type="evidence" value="ECO:0007669"/>
    <property type="project" value="InterPro"/>
</dbReference>
<dbReference type="GO" id="GO:0070402">
    <property type="term" value="F:NADPH binding"/>
    <property type="evidence" value="ECO:0007669"/>
    <property type="project" value="TreeGrafter"/>
</dbReference>
<dbReference type="EMBL" id="HBKQ01000547">
    <property type="protein sequence ID" value="CAE2200164.1"/>
    <property type="molecule type" value="Transcribed_RNA"/>
</dbReference>
<dbReference type="InterPro" id="IPR036291">
    <property type="entry name" value="NAD(P)-bd_dom_sf"/>
</dbReference>
<dbReference type="AlphaFoldDB" id="A0A7S4M4R5"/>
<dbReference type="Pfam" id="PF00107">
    <property type="entry name" value="ADH_zinc_N"/>
    <property type="match status" value="1"/>
</dbReference>
<dbReference type="SUPFAM" id="SSF56529">
    <property type="entry name" value="FAH"/>
    <property type="match status" value="1"/>
</dbReference>
<dbReference type="GO" id="GO:0035925">
    <property type="term" value="F:mRNA 3'-UTR AU-rich region binding"/>
    <property type="evidence" value="ECO:0007669"/>
    <property type="project" value="TreeGrafter"/>
</dbReference>
<evidence type="ECO:0000259" key="4">
    <source>
        <dbReference type="SMART" id="SM00829"/>
    </source>
</evidence>
<dbReference type="InterPro" id="IPR036663">
    <property type="entry name" value="Fumarylacetoacetase_C_sf"/>
</dbReference>
<feature type="domain" description="Enoyl reductase (ER)" evidence="4">
    <location>
        <begin position="60"/>
        <end position="413"/>
    </location>
</feature>
<evidence type="ECO:0000256" key="2">
    <source>
        <dbReference type="ARBA" id="ARBA00022857"/>
    </source>
</evidence>
<sequence length="707" mass="76245">MVSNARMMQRALSWRRMSAAYVPFLLLNRAHPCRSFSYSSSPSASSNKATMLAIQVNEIGNEKKLLMNTSAKVPKLTPTQCLIENRYAGLNFHDTYTRSGLYPLKLPFIVGCEGGGIVKEIGSDVTQVKPGDRVVYLQEGPEGSYAEYTNVEHTRLMPVPDDVPLDVATAAAVQGLTAHYLVNDSYKIQEGDWVVIHAAAGGTGQILAQMAKNKGARVIGTCSSEKKAEIAKSKGCDFVIITKSGKVSNDVDDISLKQESDDDVWPQLAEMVKEIIRQNTNESILPSNYGPININDGAHAVFDSVGKASAIASLECLRPRGTAVFFGNASGAPPDINPLMLSKLGSLSITRPKLHDFIQTRSEVVQRSDAVFQMLKQRELDLNIQEIFDFTRNGVIQGTKMLQGRKTAGKVLFDIRRGLSMHQKHQRAVESIIASRKSSLGSKISNISSENVPQTLDEAYDIQALVKDATLLKGNTSEIGRKIAATSEMAQESVSVNEPFYGSLFSHSTFASGTEISISDASLGLQEGFLLVEPEFAFRMNSDTEVGVKYTPDSIKRSIGSIMPTVEIATSAFFMSDLAAFKNLGAGSLIADNACHGALVLGDELVGDLTESSSAFGGFLDSLSEQTCTLKVNGNKLADGVGHKVLGHPLNALSWIANALGKRGEILRKGEVITTGVCVDSLVTVKAGDSVAVCYEDFGEVTFNFVE</sequence>
<protein>
    <recommendedName>
        <fullName evidence="4">Enoyl reductase (ER) domain-containing protein</fullName>
    </recommendedName>
</protein>
<dbReference type="SUPFAM" id="SSF51735">
    <property type="entry name" value="NAD(P)-binding Rossmann-fold domains"/>
    <property type="match status" value="1"/>
</dbReference>
<organism evidence="5">
    <name type="scientific">Odontella aurita</name>
    <dbReference type="NCBI Taxonomy" id="265563"/>
    <lineage>
        <taxon>Eukaryota</taxon>
        <taxon>Sar</taxon>
        <taxon>Stramenopiles</taxon>
        <taxon>Ochrophyta</taxon>
        <taxon>Bacillariophyta</taxon>
        <taxon>Mediophyceae</taxon>
        <taxon>Biddulphiophycidae</taxon>
        <taxon>Eupodiscales</taxon>
        <taxon>Odontellaceae</taxon>
        <taxon>Odontella</taxon>
    </lineage>
</organism>
<evidence type="ECO:0000256" key="1">
    <source>
        <dbReference type="ARBA" id="ARBA00010211"/>
    </source>
</evidence>
<dbReference type="SMART" id="SM00829">
    <property type="entry name" value="PKS_ER"/>
    <property type="match status" value="1"/>
</dbReference>
<dbReference type="Gene3D" id="3.90.850.10">
    <property type="entry name" value="Fumarylacetoacetase-like, C-terminal domain"/>
    <property type="match status" value="1"/>
</dbReference>